<keyword evidence="12" id="KW-1185">Reference proteome</keyword>
<dbReference type="GO" id="GO:0016592">
    <property type="term" value="C:mediator complex"/>
    <property type="evidence" value="ECO:0007669"/>
    <property type="project" value="InterPro"/>
</dbReference>
<evidence type="ECO:0000256" key="5">
    <source>
        <dbReference type="ARBA" id="ARBA00023159"/>
    </source>
</evidence>
<evidence type="ECO:0000259" key="11">
    <source>
        <dbReference type="Pfam" id="PF10744"/>
    </source>
</evidence>
<evidence type="ECO:0000313" key="13">
    <source>
        <dbReference type="RefSeq" id="XP_031566569.1"/>
    </source>
</evidence>
<reference evidence="13" key="1">
    <citation type="submission" date="2025-08" db="UniProtKB">
        <authorList>
            <consortium name="RefSeq"/>
        </authorList>
    </citation>
    <scope>IDENTIFICATION</scope>
    <source>
        <tissue evidence="13">Tentacle</tissue>
    </source>
</reference>
<keyword evidence="4 9" id="KW-0805">Transcription regulation</keyword>
<keyword evidence="7 9" id="KW-0539">Nucleus</keyword>
<evidence type="ECO:0000256" key="4">
    <source>
        <dbReference type="ARBA" id="ARBA00023015"/>
    </source>
</evidence>
<name>A0A6P8IIL1_ACTTE</name>
<dbReference type="InterPro" id="IPR051999">
    <property type="entry name" value="Mediator_complex_subunit_1"/>
</dbReference>
<keyword evidence="5 9" id="KW-0010">Activator</keyword>
<protein>
    <recommendedName>
        <fullName evidence="3 9">Mediator of RNA polymerase II transcription subunit 1</fullName>
    </recommendedName>
    <alternativeName>
        <fullName evidence="8 9">Mediator complex subunit 1</fullName>
    </alternativeName>
</protein>
<dbReference type="OrthoDB" id="2281547at2759"/>
<comment type="similarity">
    <text evidence="2 9">Belongs to the Mediator complex subunit 1 family.</text>
</comment>
<evidence type="ECO:0000256" key="1">
    <source>
        <dbReference type="ARBA" id="ARBA00004123"/>
    </source>
</evidence>
<dbReference type="Proteomes" id="UP000515163">
    <property type="component" value="Unplaced"/>
</dbReference>
<keyword evidence="6 9" id="KW-0804">Transcription</keyword>
<dbReference type="PANTHER" id="PTHR12881">
    <property type="entry name" value="MEDIATOR OF RNA POLYMERASE II TRANSCRIPTION SUBUNIT 1"/>
    <property type="match status" value="1"/>
</dbReference>
<dbReference type="Pfam" id="PF10744">
    <property type="entry name" value="Med1"/>
    <property type="match status" value="1"/>
</dbReference>
<comment type="function">
    <text evidence="9">Component of the Mediator complex, a coactivator involved in the regulated transcription of nearly all RNA polymerase II-dependent genes. Mediator functions as a bridge to convey information from gene-specific regulatory proteins to the basal RNA polymerase II transcription machinery. Mediator is recruited to promoters by direct interactions with regulatory proteins and serves as a scaffold for the assembly of a functional preinitiation complex with RNA polymerase II and the general transcription factors.</text>
</comment>
<dbReference type="AlphaFoldDB" id="A0A6P8IIL1"/>
<feature type="region of interest" description="Disordered" evidence="10">
    <location>
        <begin position="901"/>
        <end position="937"/>
    </location>
</feature>
<evidence type="ECO:0000313" key="12">
    <source>
        <dbReference type="Proteomes" id="UP000515163"/>
    </source>
</evidence>
<accession>A0A6P8IIL1</accession>
<feature type="domain" description="Mediator complex subunit Med1" evidence="11">
    <location>
        <begin position="99"/>
        <end position="462"/>
    </location>
</feature>
<proteinExistence type="inferred from homology"/>
<evidence type="ECO:0000256" key="6">
    <source>
        <dbReference type="ARBA" id="ARBA00023163"/>
    </source>
</evidence>
<sequence>MAVEVETCGSCCLKLKDLIKGYESELGLTGNNADGTKIHIFGNVNFCLEHNKFSELLNSIRSKCQQCKSWTDSKKAIRASLERQQQTENLAPVKGFIKECLDKLQHAMKDNSIKGVVQRLEAITRKVGLKFYDNGTGTDCFISSDMFYVEVKMETNGKVSEVKVAHAGDPESCPELTRVLREGDYEEFACHLKGLSDLYELSGDTFQKSKILMALKALEIDINMILSLYGSNENSTDTILKCPVGFGTPRQGGRLMRLTYFATPYELLDVKNPGENLKFTKDNHPPLDLGCWVSLSVEQSQMCHLPTKPLIEEPMMECMIDDIVKYQPLDDNNSDELPASFVLRLNKPMVMSVQCAQKICSVIHQGGNFVHSSKISVEKLLIREWWKSQGITSEEQPVTYYADLPGHYHVYYNTESDFTDEFVGDNAGVLVYRVPFTHPSHVPDIIKQLRRQASYNSLLTSALRTDKTPPKAKDQTEYTFELSTPAPFTVTITFEHPCTAGMASIDFEVGEDSNVQASLHTVPGQPVFGTNEYLTKVIQRCHSIPAAMRCVIRKAHSVKPEELPVKKTITQGLTPTITTPHSANIDKLTIPGNPFFANPSGPNTPAYFGSTSPTFGFSLETPSPTLSAFPFSISPTLNTFSFVGNEMNSMNSDMISSRLTDKKLETPKPPSTPKLTLVLKRKRDDEYVVKDFQVPEMTIDSLDSSSINTQSEPPKMSYEGLQSPKVLEHPASMEPAPPVLDLGKSRVDGMGSYGVLGPGFGDMSSGSLQSSSSGLNMSSTAISMSTSGLGLAAGMETIPGTELFDMTSGVGPVGSSVADLEGILSSLPGASHLSVDSALEFDAGLGSGSHVMDVDGNFDIDAAIDASASSDPSIAGVVASADAFDVDSALEFDLDHITGPANDLNSGGSDLGDQTLPDSLLSPGDGMVSMDTGMISD</sequence>
<evidence type="ECO:0000256" key="10">
    <source>
        <dbReference type="SAM" id="MobiDB-lite"/>
    </source>
</evidence>
<dbReference type="GeneID" id="116301623"/>
<evidence type="ECO:0000256" key="7">
    <source>
        <dbReference type="ARBA" id="ARBA00023242"/>
    </source>
</evidence>
<evidence type="ECO:0000256" key="9">
    <source>
        <dbReference type="RuleBase" id="RU364059"/>
    </source>
</evidence>
<dbReference type="InParanoid" id="A0A6P8IIL1"/>
<feature type="compositionally biased region" description="Polar residues" evidence="10">
    <location>
        <begin position="701"/>
        <end position="712"/>
    </location>
</feature>
<dbReference type="GO" id="GO:0045944">
    <property type="term" value="P:positive regulation of transcription by RNA polymerase II"/>
    <property type="evidence" value="ECO:0007669"/>
    <property type="project" value="UniProtKB-ARBA"/>
</dbReference>
<evidence type="ECO:0000256" key="2">
    <source>
        <dbReference type="ARBA" id="ARBA00006210"/>
    </source>
</evidence>
<dbReference type="RefSeq" id="XP_031566569.1">
    <property type="nucleotide sequence ID" value="XM_031710709.1"/>
</dbReference>
<dbReference type="GO" id="GO:0003712">
    <property type="term" value="F:transcription coregulator activity"/>
    <property type="evidence" value="ECO:0007669"/>
    <property type="project" value="InterPro"/>
</dbReference>
<evidence type="ECO:0000256" key="3">
    <source>
        <dbReference type="ARBA" id="ARBA00020612"/>
    </source>
</evidence>
<dbReference type="PANTHER" id="PTHR12881:SF10">
    <property type="entry name" value="MEDIATOR OF RNA POLYMERASE II TRANSCRIPTION SUBUNIT 1"/>
    <property type="match status" value="1"/>
</dbReference>
<feature type="region of interest" description="Disordered" evidence="10">
    <location>
        <begin position="701"/>
        <end position="720"/>
    </location>
</feature>
<dbReference type="InterPro" id="IPR019680">
    <property type="entry name" value="Mediator_Med1"/>
</dbReference>
<gene>
    <name evidence="13" type="primary">LOC116301623</name>
</gene>
<dbReference type="KEGG" id="aten:116301623"/>
<organism evidence="12 13">
    <name type="scientific">Actinia tenebrosa</name>
    <name type="common">Australian red waratah sea anemone</name>
    <dbReference type="NCBI Taxonomy" id="6105"/>
    <lineage>
        <taxon>Eukaryota</taxon>
        <taxon>Metazoa</taxon>
        <taxon>Cnidaria</taxon>
        <taxon>Anthozoa</taxon>
        <taxon>Hexacorallia</taxon>
        <taxon>Actiniaria</taxon>
        <taxon>Actiniidae</taxon>
        <taxon>Actinia</taxon>
    </lineage>
</organism>
<comment type="subcellular location">
    <subcellularLocation>
        <location evidence="1 9">Nucleus</location>
    </subcellularLocation>
</comment>
<evidence type="ECO:0000256" key="8">
    <source>
        <dbReference type="ARBA" id="ARBA00031254"/>
    </source>
</evidence>